<proteinExistence type="predicted"/>
<gene>
    <name evidence="1" type="ORF">FA13DRAFT_1786072</name>
</gene>
<dbReference type="EMBL" id="QPFP01000003">
    <property type="protein sequence ID" value="TEB38265.1"/>
    <property type="molecule type" value="Genomic_DNA"/>
</dbReference>
<evidence type="ECO:0000313" key="1">
    <source>
        <dbReference type="EMBL" id="TEB38265.1"/>
    </source>
</evidence>
<comment type="caution">
    <text evidence="1">The sequence shown here is derived from an EMBL/GenBank/DDBJ whole genome shotgun (WGS) entry which is preliminary data.</text>
</comment>
<dbReference type="STRING" id="71717.A0A4Y7TVQ8"/>
<sequence length="429" mass="48831">MTPSNRNILDIDHSDEEVKDIKQFLAPHWHALSLETTKKEIGVLIDRLKLYEGLVKSHYALVPPARRLPTDILSLIFLCYLDQCRWRSPYLGAQYPTILLTHVCRRWRQVALLTPLLWSAIRVRFLKHPNPTLPNPGQAVNPNKVWHQLAWSLKMLREEKLLLTFLERSDCAPLQLTVAATEDQASGFSALPDHPTWEEMRQRVVATICNASHPHRWKRVNFTLTITSSTSPLIDLLTVPSDGLPQLQSVEIICRRPSRMWEDFKVELAILRMKMFEAHNLRTVKWGILLESVAYFTIPVQWENLTELHISDGETLYVPGVTGLRLTADYGGPSESPYNPENTTTRPATMDDIQLASLTPVYDAQGKVIDPCYCPKLKRFGCNVHGKEFSEKAVMDFDETMPVVDTLREAGVNMVAVVSEFTPEELSAI</sequence>
<name>A0A4Y7TVQ8_COPMI</name>
<dbReference type="OrthoDB" id="3053562at2759"/>
<reference evidence="1 2" key="1">
    <citation type="journal article" date="2019" name="Nat. Ecol. Evol.">
        <title>Megaphylogeny resolves global patterns of mushroom evolution.</title>
        <authorList>
            <person name="Varga T."/>
            <person name="Krizsan K."/>
            <person name="Foldi C."/>
            <person name="Dima B."/>
            <person name="Sanchez-Garcia M."/>
            <person name="Sanchez-Ramirez S."/>
            <person name="Szollosi G.J."/>
            <person name="Szarkandi J.G."/>
            <person name="Papp V."/>
            <person name="Albert L."/>
            <person name="Andreopoulos W."/>
            <person name="Angelini C."/>
            <person name="Antonin V."/>
            <person name="Barry K.W."/>
            <person name="Bougher N.L."/>
            <person name="Buchanan P."/>
            <person name="Buyck B."/>
            <person name="Bense V."/>
            <person name="Catcheside P."/>
            <person name="Chovatia M."/>
            <person name="Cooper J."/>
            <person name="Damon W."/>
            <person name="Desjardin D."/>
            <person name="Finy P."/>
            <person name="Geml J."/>
            <person name="Haridas S."/>
            <person name="Hughes K."/>
            <person name="Justo A."/>
            <person name="Karasinski D."/>
            <person name="Kautmanova I."/>
            <person name="Kiss B."/>
            <person name="Kocsube S."/>
            <person name="Kotiranta H."/>
            <person name="LaButti K.M."/>
            <person name="Lechner B.E."/>
            <person name="Liimatainen K."/>
            <person name="Lipzen A."/>
            <person name="Lukacs Z."/>
            <person name="Mihaltcheva S."/>
            <person name="Morgado L.N."/>
            <person name="Niskanen T."/>
            <person name="Noordeloos M.E."/>
            <person name="Ohm R.A."/>
            <person name="Ortiz-Santana B."/>
            <person name="Ovrebo C."/>
            <person name="Racz N."/>
            <person name="Riley R."/>
            <person name="Savchenko A."/>
            <person name="Shiryaev A."/>
            <person name="Soop K."/>
            <person name="Spirin V."/>
            <person name="Szebenyi C."/>
            <person name="Tomsovsky M."/>
            <person name="Tulloss R.E."/>
            <person name="Uehling J."/>
            <person name="Grigoriev I.V."/>
            <person name="Vagvolgyi C."/>
            <person name="Papp T."/>
            <person name="Martin F.M."/>
            <person name="Miettinen O."/>
            <person name="Hibbett D.S."/>
            <person name="Nagy L.G."/>
        </authorList>
    </citation>
    <scope>NUCLEOTIDE SEQUENCE [LARGE SCALE GENOMIC DNA]</scope>
    <source>
        <strain evidence="1 2">FP101781</strain>
    </source>
</reference>
<accession>A0A4Y7TVQ8</accession>
<organism evidence="1 2">
    <name type="scientific">Coprinellus micaceus</name>
    <name type="common">Glistening ink-cap mushroom</name>
    <name type="synonym">Coprinus micaceus</name>
    <dbReference type="NCBI Taxonomy" id="71717"/>
    <lineage>
        <taxon>Eukaryota</taxon>
        <taxon>Fungi</taxon>
        <taxon>Dikarya</taxon>
        <taxon>Basidiomycota</taxon>
        <taxon>Agaricomycotina</taxon>
        <taxon>Agaricomycetes</taxon>
        <taxon>Agaricomycetidae</taxon>
        <taxon>Agaricales</taxon>
        <taxon>Agaricineae</taxon>
        <taxon>Psathyrellaceae</taxon>
        <taxon>Coprinellus</taxon>
    </lineage>
</organism>
<protein>
    <submittedName>
        <fullName evidence="1">Uncharacterized protein</fullName>
    </submittedName>
</protein>
<dbReference type="Proteomes" id="UP000298030">
    <property type="component" value="Unassembled WGS sequence"/>
</dbReference>
<keyword evidence="2" id="KW-1185">Reference proteome</keyword>
<evidence type="ECO:0000313" key="2">
    <source>
        <dbReference type="Proteomes" id="UP000298030"/>
    </source>
</evidence>
<dbReference type="AlphaFoldDB" id="A0A4Y7TVQ8"/>